<protein>
    <submittedName>
        <fullName evidence="1">Uncharacterized protein</fullName>
    </submittedName>
</protein>
<dbReference type="EMBL" id="OB661732">
    <property type="protein sequence ID" value="CAD7228865.1"/>
    <property type="molecule type" value="Genomic_DNA"/>
</dbReference>
<organism evidence="1">
    <name type="scientific">Cyprideis torosa</name>
    <dbReference type="NCBI Taxonomy" id="163714"/>
    <lineage>
        <taxon>Eukaryota</taxon>
        <taxon>Metazoa</taxon>
        <taxon>Ecdysozoa</taxon>
        <taxon>Arthropoda</taxon>
        <taxon>Crustacea</taxon>
        <taxon>Oligostraca</taxon>
        <taxon>Ostracoda</taxon>
        <taxon>Podocopa</taxon>
        <taxon>Podocopida</taxon>
        <taxon>Cytherocopina</taxon>
        <taxon>Cytheroidea</taxon>
        <taxon>Cytherideidae</taxon>
        <taxon>Cyprideis</taxon>
    </lineage>
</organism>
<dbReference type="AlphaFoldDB" id="A0A7R8WC37"/>
<proteinExistence type="predicted"/>
<accession>A0A7R8WC37</accession>
<dbReference type="Pfam" id="PF13233">
    <property type="entry name" value="Complex1_LYR_2"/>
    <property type="match status" value="1"/>
</dbReference>
<name>A0A7R8WC37_9CRUS</name>
<reference evidence="1" key="1">
    <citation type="submission" date="2020-11" db="EMBL/GenBank/DDBJ databases">
        <authorList>
            <person name="Tran Van P."/>
        </authorList>
    </citation>
    <scope>NUCLEOTIDE SEQUENCE</scope>
</reference>
<evidence type="ECO:0000313" key="1">
    <source>
        <dbReference type="EMBL" id="CAD7228865.1"/>
    </source>
</evidence>
<gene>
    <name evidence="1" type="ORF">CTOB1V02_LOCUS6743</name>
</gene>
<sequence>MVPTFYLIACLDRMLNRCPQVIGDEYAKGEFRRHKNVEPAIAKTFIQEWAEHNVQWLADNFLGPYQETRVGALSPKKKMETFLRFLGDPGFQRGIGEDVGADVSTVNRAIHSVMDAVGSAAVQDAKPQLDNLD</sequence>
<dbReference type="OrthoDB" id="278329at2759"/>